<keyword evidence="1" id="KW-1133">Transmembrane helix</keyword>
<dbReference type="STRING" id="1161919.EPIR_1257"/>
<feature type="transmembrane region" description="Helical" evidence="1">
    <location>
        <begin position="42"/>
        <end position="60"/>
    </location>
</feature>
<keyword evidence="1" id="KW-0812">Transmembrane</keyword>
<dbReference type="InterPro" id="IPR010374">
    <property type="entry name" value="DUF969"/>
</dbReference>
<feature type="transmembrane region" description="Helical" evidence="1">
    <location>
        <begin position="178"/>
        <end position="199"/>
    </location>
</feature>
<proteinExistence type="predicted"/>
<evidence type="ECO:0000313" key="2">
    <source>
        <dbReference type="EMBL" id="CCG86622.1"/>
    </source>
</evidence>
<dbReference type="Proteomes" id="UP000018217">
    <property type="component" value="Unassembled WGS sequence"/>
</dbReference>
<dbReference type="Pfam" id="PF06149">
    <property type="entry name" value="DUF969"/>
    <property type="match status" value="1"/>
</dbReference>
<feature type="transmembrane region" description="Helical" evidence="1">
    <location>
        <begin position="72"/>
        <end position="91"/>
    </location>
</feature>
<feature type="transmembrane region" description="Helical" evidence="1">
    <location>
        <begin position="20"/>
        <end position="37"/>
    </location>
</feature>
<evidence type="ECO:0000313" key="3">
    <source>
        <dbReference type="Proteomes" id="UP000018217"/>
    </source>
</evidence>
<name>V5Z6R9_9GAMM</name>
<sequence>MSRQALGLFFDEGVTMDVAVNLWPLVGIATIVVGFLLRFNPVIVVVVAGIVTGLAARMPVGDILEKLGSGFLNTRNLPFILLLPLAIVGLLERHGLKERAQAWIARIRSATAGRLLIIYLLARELTAAMGLTSLGGHPQMVRPLLAPMAEGAAGNRYGELPDAVRYRLRAMAAATDNVGLFFGEDIFVAFGAIIFMHNFMQESAGIQTEPLHIALWGIPTAVCAFLIHAVRLHRMDKRLATELDDLNASALKQKREA</sequence>
<gene>
    <name evidence="2" type="ORF">EPIR_1257</name>
</gene>
<evidence type="ECO:0000256" key="1">
    <source>
        <dbReference type="SAM" id="Phobius"/>
    </source>
</evidence>
<evidence type="ECO:0008006" key="4">
    <source>
        <dbReference type="Google" id="ProtNLM"/>
    </source>
</evidence>
<reference evidence="2 3" key="1">
    <citation type="journal article" date="2013" name="Syst. Appl. Microbiol.">
        <title>Phylogenetic position and virulence apparatus of the pear flower necrosis pathogen Erwinia piriflorinigrans CFBP 5888T as assessed by comparative genomics.</title>
        <authorList>
            <person name="Smits T.H."/>
            <person name="Rezzonico F."/>
            <person name="Lopez M.M."/>
            <person name="Blom J."/>
            <person name="Goesmann A."/>
            <person name="Frey J.E."/>
            <person name="Duffy B."/>
        </authorList>
    </citation>
    <scope>NUCLEOTIDE SEQUENCE [LARGE SCALE GENOMIC DNA]</scope>
    <source>
        <strain evidence="3">CFBP5888</strain>
    </source>
</reference>
<comment type="caution">
    <text evidence="2">The sequence shown here is derived from an EMBL/GenBank/DDBJ whole genome shotgun (WGS) entry which is preliminary data.</text>
</comment>
<protein>
    <recommendedName>
        <fullName evidence="4">DUF969 domain-containing protein</fullName>
    </recommendedName>
</protein>
<feature type="transmembrane region" description="Helical" evidence="1">
    <location>
        <begin position="211"/>
        <end position="230"/>
    </location>
</feature>
<dbReference type="EMBL" id="CAHS01000013">
    <property type="protein sequence ID" value="CCG86622.1"/>
    <property type="molecule type" value="Genomic_DNA"/>
</dbReference>
<keyword evidence="3" id="KW-1185">Reference proteome</keyword>
<dbReference type="AlphaFoldDB" id="V5Z6R9"/>
<organism evidence="2 3">
    <name type="scientific">Erwinia piriflorinigrans CFBP 5888</name>
    <dbReference type="NCBI Taxonomy" id="1161919"/>
    <lineage>
        <taxon>Bacteria</taxon>
        <taxon>Pseudomonadati</taxon>
        <taxon>Pseudomonadota</taxon>
        <taxon>Gammaproteobacteria</taxon>
        <taxon>Enterobacterales</taxon>
        <taxon>Erwiniaceae</taxon>
        <taxon>Erwinia</taxon>
    </lineage>
</organism>
<accession>V5Z6R9</accession>
<keyword evidence="1" id="KW-0472">Membrane</keyword>